<dbReference type="OrthoDB" id="1306415at2759"/>
<feature type="compositionally biased region" description="Basic and acidic residues" evidence="1">
    <location>
        <begin position="118"/>
        <end position="136"/>
    </location>
</feature>
<feature type="compositionally biased region" description="Acidic residues" evidence="1">
    <location>
        <begin position="83"/>
        <end position="97"/>
    </location>
</feature>
<dbReference type="Proteomes" id="UP000447434">
    <property type="component" value="Chromosome 2"/>
</dbReference>
<dbReference type="EMBL" id="WOCE01000002">
    <property type="protein sequence ID" value="KAE9618640.1"/>
    <property type="molecule type" value="Genomic_DNA"/>
</dbReference>
<feature type="transmembrane region" description="Helical" evidence="2">
    <location>
        <begin position="20"/>
        <end position="37"/>
    </location>
</feature>
<gene>
    <name evidence="3" type="ORF">Lalb_Chr02g0144841</name>
</gene>
<evidence type="ECO:0000313" key="3">
    <source>
        <dbReference type="EMBL" id="KAE9618640.1"/>
    </source>
</evidence>
<feature type="compositionally biased region" description="Low complexity" evidence="1">
    <location>
        <begin position="434"/>
        <end position="445"/>
    </location>
</feature>
<name>A0A6A4QXW7_LUPAL</name>
<proteinExistence type="predicted"/>
<feature type="compositionally biased region" description="Basic and acidic residues" evidence="1">
    <location>
        <begin position="446"/>
        <end position="469"/>
    </location>
</feature>
<dbReference type="AlphaFoldDB" id="A0A6A4QXW7"/>
<feature type="compositionally biased region" description="Polar residues" evidence="1">
    <location>
        <begin position="390"/>
        <end position="411"/>
    </location>
</feature>
<dbReference type="PANTHER" id="PTHR33700:SF29">
    <property type="entry name" value="PROTEIN, PUTATIVE-RELATED"/>
    <property type="match status" value="1"/>
</dbReference>
<feature type="region of interest" description="Disordered" evidence="1">
    <location>
        <begin position="389"/>
        <end position="546"/>
    </location>
</feature>
<evidence type="ECO:0000256" key="2">
    <source>
        <dbReference type="SAM" id="Phobius"/>
    </source>
</evidence>
<feature type="compositionally biased region" description="Acidic residues" evidence="1">
    <location>
        <begin position="537"/>
        <end position="546"/>
    </location>
</feature>
<organism evidence="3 4">
    <name type="scientific">Lupinus albus</name>
    <name type="common">White lupine</name>
    <name type="synonym">Lupinus termis</name>
    <dbReference type="NCBI Taxonomy" id="3870"/>
    <lineage>
        <taxon>Eukaryota</taxon>
        <taxon>Viridiplantae</taxon>
        <taxon>Streptophyta</taxon>
        <taxon>Embryophyta</taxon>
        <taxon>Tracheophyta</taxon>
        <taxon>Spermatophyta</taxon>
        <taxon>Magnoliopsida</taxon>
        <taxon>eudicotyledons</taxon>
        <taxon>Gunneridae</taxon>
        <taxon>Pentapetalae</taxon>
        <taxon>rosids</taxon>
        <taxon>fabids</taxon>
        <taxon>Fabales</taxon>
        <taxon>Fabaceae</taxon>
        <taxon>Papilionoideae</taxon>
        <taxon>50 kb inversion clade</taxon>
        <taxon>genistoids sensu lato</taxon>
        <taxon>core genistoids</taxon>
        <taxon>Genisteae</taxon>
        <taxon>Lupinus</taxon>
    </lineage>
</organism>
<evidence type="ECO:0000256" key="1">
    <source>
        <dbReference type="SAM" id="MobiDB-lite"/>
    </source>
</evidence>
<comment type="caution">
    <text evidence="3">The sequence shown here is derived from an EMBL/GenBank/DDBJ whole genome shotgun (WGS) entry which is preliminary data.</text>
</comment>
<keyword evidence="2" id="KW-0472">Membrane</keyword>
<feature type="compositionally biased region" description="Low complexity" evidence="1">
    <location>
        <begin position="232"/>
        <end position="243"/>
    </location>
</feature>
<dbReference type="PANTHER" id="PTHR33700">
    <property type="entry name" value="MYB-LIKE PROTEIN X"/>
    <property type="match status" value="1"/>
</dbReference>
<feature type="compositionally biased region" description="Polar residues" evidence="1">
    <location>
        <begin position="285"/>
        <end position="299"/>
    </location>
</feature>
<feature type="compositionally biased region" description="Basic and acidic residues" evidence="1">
    <location>
        <begin position="184"/>
        <end position="221"/>
    </location>
</feature>
<evidence type="ECO:0000313" key="4">
    <source>
        <dbReference type="Proteomes" id="UP000447434"/>
    </source>
</evidence>
<feature type="region of interest" description="Disordered" evidence="1">
    <location>
        <begin position="337"/>
        <end position="366"/>
    </location>
</feature>
<protein>
    <submittedName>
        <fullName evidence="3">Uncharacterized protein</fullName>
    </submittedName>
</protein>
<feature type="compositionally biased region" description="Acidic residues" evidence="1">
    <location>
        <begin position="137"/>
        <end position="149"/>
    </location>
</feature>
<feature type="region of interest" description="Disordered" evidence="1">
    <location>
        <begin position="280"/>
        <end position="299"/>
    </location>
</feature>
<feature type="region of interest" description="Disordered" evidence="1">
    <location>
        <begin position="71"/>
        <end position="243"/>
    </location>
</feature>
<feature type="compositionally biased region" description="Acidic residues" evidence="1">
    <location>
        <begin position="105"/>
        <end position="117"/>
    </location>
</feature>
<sequence>MIKRLPSRNYRSKGFKVKHIIQVIVLLGVCFWLIYQVKHNHDKKKEFDENDAILSTRAGTDKVLKLGRKDLPVKDEVNQNEGREEEEDENIVEDEENKPEHNEQENEGNEQETEESEENKHGVREQGEEENKHGAEEQEDESKSEEMEDEGRGGGDDEIDENDQEKPEVDVDRDEEFMDEEKEKEDGNDKENESSEGEEKGGSVENHNAHEAREEQYKGDDASSAVVHDTHTTSTETETLSLENTYVKSKENITKPENKTIYTDVSDRNQNYSDLKVAEGELMDGTSSNATASKETETNNLFDSLDSSYLNKTAATNSDSHLEVSSNMTAVTTEASNNLTGAGSNTSSSPEQNKTTILSESDHGQNTMADRMVTGDVKNVPTEGLELISNGVSEGSQPDMNSTVSVKTDNGNAAVGETSKLGAGELEKTIKSVATNETENNSRNSNENERSDASESDKSKGNTEIRETNETQNIDATEDEMFKGTTQTDETLDSSLANGTSDSVEHDDDSSDSHIHEDVTEVQTDLDTLPDIRNEGDNADDEAAAE</sequence>
<feature type="compositionally biased region" description="Polar residues" evidence="1">
    <location>
        <begin position="484"/>
        <end position="500"/>
    </location>
</feature>
<keyword evidence="4" id="KW-1185">Reference proteome</keyword>
<keyword evidence="2" id="KW-0812">Transmembrane</keyword>
<feature type="compositionally biased region" description="Acidic residues" evidence="1">
    <location>
        <begin position="171"/>
        <end position="183"/>
    </location>
</feature>
<accession>A0A6A4QXW7</accession>
<keyword evidence="2" id="KW-1133">Transmembrane helix</keyword>
<reference evidence="4" key="1">
    <citation type="journal article" date="2020" name="Nat. Commun.">
        <title>Genome sequence of the cluster root forming white lupin.</title>
        <authorList>
            <person name="Hufnagel B."/>
            <person name="Marques A."/>
            <person name="Soriano A."/>
            <person name="Marques L."/>
            <person name="Divol F."/>
            <person name="Doumas P."/>
            <person name="Sallet E."/>
            <person name="Mancinotti D."/>
            <person name="Carrere S."/>
            <person name="Marande W."/>
            <person name="Arribat S."/>
            <person name="Keller J."/>
            <person name="Huneau C."/>
            <person name="Blein T."/>
            <person name="Aime D."/>
            <person name="Laguerre M."/>
            <person name="Taylor J."/>
            <person name="Schubert V."/>
            <person name="Nelson M."/>
            <person name="Geu-Flores F."/>
            <person name="Crespi M."/>
            <person name="Gallardo-Guerrero K."/>
            <person name="Delaux P.-M."/>
            <person name="Salse J."/>
            <person name="Berges H."/>
            <person name="Guyot R."/>
            <person name="Gouzy J."/>
            <person name="Peret B."/>
        </authorList>
    </citation>
    <scope>NUCLEOTIDE SEQUENCE [LARGE SCALE GENOMIC DNA]</scope>
    <source>
        <strain evidence="4">cv. Amiga</strain>
    </source>
</reference>